<evidence type="ECO:0000313" key="1">
    <source>
        <dbReference type="EMBL" id="AXH66668.1"/>
    </source>
</evidence>
<gene>
    <name evidence="1" type="primary">200</name>
    <name evidence="1" type="ORF">SEA_STARBOW_200</name>
</gene>
<proteinExistence type="predicted"/>
<dbReference type="Proteomes" id="UP000259040">
    <property type="component" value="Segment"/>
</dbReference>
<evidence type="ECO:0000313" key="2">
    <source>
        <dbReference type="Proteomes" id="UP000259040"/>
    </source>
</evidence>
<reference evidence="1 2" key="1">
    <citation type="submission" date="2018-07" db="EMBL/GenBank/DDBJ databases">
        <authorList>
            <person name="Boyd E.M."/>
            <person name="Barkley D.B."/>
            <person name="Naeem H."/>
            <person name="Vanhorne R."/>
            <person name="Nayek S."/>
            <person name="Layton S.R."/>
            <person name="Hughes L.E."/>
            <person name="Garlena R.A."/>
            <person name="Russell D.A."/>
            <person name="Pope W.H."/>
            <person name="Jacobs-Sera D."/>
            <person name="Hatfull G.F."/>
        </authorList>
    </citation>
    <scope>NUCLEOTIDE SEQUENCE [LARGE SCALE GENOMIC DNA]</scope>
</reference>
<protein>
    <submittedName>
        <fullName evidence="1">Uncharacterized protein</fullName>
    </submittedName>
</protein>
<name>A0A345M847_9CAUD</name>
<dbReference type="EMBL" id="MH576964">
    <property type="protein sequence ID" value="AXH66668.1"/>
    <property type="molecule type" value="Genomic_DNA"/>
</dbReference>
<sequence>MKPMRVKVGDTVCDCRYLHQKVLKIWPDGDTVTLEDGASCSIRHCLDEANHEWQHPEEG</sequence>
<organism evidence="1 2">
    <name type="scientific">Streptomyces phage Starbow</name>
    <dbReference type="NCBI Taxonomy" id="2283266"/>
    <lineage>
        <taxon>Viruses</taxon>
        <taxon>Duplodnaviria</taxon>
        <taxon>Heunggongvirae</taxon>
        <taxon>Uroviricota</taxon>
        <taxon>Caudoviricetes</taxon>
        <taxon>Stanwilliamsviridae</taxon>
        <taxon>Boydwoodruffvirinae</taxon>
        <taxon>Karimacvirus</taxon>
        <taxon>Karimacvirus karimac</taxon>
        <taxon>Streptomyces virus Karimac</taxon>
    </lineage>
</organism>
<accession>A0A345M847</accession>